<keyword evidence="3" id="KW-1185">Reference proteome</keyword>
<dbReference type="EMBL" id="VSFG01000003">
    <property type="protein sequence ID" value="TYB45557.1"/>
    <property type="molecule type" value="Genomic_DNA"/>
</dbReference>
<accession>A0A5D0NM56</accession>
<sequence>MTETRNAPTMTVIGGTSATPSRARRVITDGAAWSGLGGVVAGGFGIEAVKSAMTRSPAGRRWLVLGCLVGLACMAVGARLRVRASARTRIGLVVTASDTGRGAPRAGLLEAEAVEYSRHTCAVTVRTRLALPEAHPWPKEGVDALADETLAAAGLAERLVSGAVRINVIPTMPLPVGFRFGARIGHTHPREITVHAVRQRDGSPSHFPATSLRESPLTAELLTMEQVEVVEGGDPARTALAIDLQNLRADFAEPVRAACRAHRIGALLIFSRKTAGPLDENAETYTAIVEQICRTWRDAPLPPAARTGRHAAFLTGPVAISIALGARLAHVQPDRWTAFSLDNASNAYEPFPAEPA</sequence>
<comment type="caution">
    <text evidence="2">The sequence shown here is derived from an EMBL/GenBank/DDBJ whole genome shotgun (WGS) entry which is preliminary data.</text>
</comment>
<feature type="transmembrane region" description="Helical" evidence="1">
    <location>
        <begin position="62"/>
        <end position="80"/>
    </location>
</feature>
<dbReference type="InterPro" id="IPR040836">
    <property type="entry name" value="SAVED"/>
</dbReference>
<evidence type="ECO:0000256" key="1">
    <source>
        <dbReference type="SAM" id="Phobius"/>
    </source>
</evidence>
<keyword evidence="1" id="KW-0472">Membrane</keyword>
<keyword evidence="1" id="KW-0812">Transmembrane</keyword>
<evidence type="ECO:0000313" key="3">
    <source>
        <dbReference type="Proteomes" id="UP000323380"/>
    </source>
</evidence>
<dbReference type="Proteomes" id="UP000323380">
    <property type="component" value="Unassembled WGS sequence"/>
</dbReference>
<dbReference type="AlphaFoldDB" id="A0A5D0NM56"/>
<organism evidence="2 3">
    <name type="scientific">Actinomadura chibensis</name>
    <dbReference type="NCBI Taxonomy" id="392828"/>
    <lineage>
        <taxon>Bacteria</taxon>
        <taxon>Bacillati</taxon>
        <taxon>Actinomycetota</taxon>
        <taxon>Actinomycetes</taxon>
        <taxon>Streptosporangiales</taxon>
        <taxon>Thermomonosporaceae</taxon>
        <taxon>Actinomadura</taxon>
    </lineage>
</organism>
<dbReference type="RefSeq" id="WP_067894946.1">
    <property type="nucleotide sequence ID" value="NZ_VSFG01000003.1"/>
</dbReference>
<keyword evidence="1" id="KW-1133">Transmembrane helix</keyword>
<dbReference type="STRING" id="1220554.GCA_001552135_04650"/>
<reference evidence="2 3" key="1">
    <citation type="submission" date="2019-08" db="EMBL/GenBank/DDBJ databases">
        <title>Actinomadura sp. nov. CYP1-5 isolated from mountain soil.</title>
        <authorList>
            <person name="Songsumanus A."/>
            <person name="Kuncharoen N."/>
            <person name="Kudo T."/>
            <person name="Yuki M."/>
            <person name="Igarashi Y."/>
            <person name="Tanasupawat S."/>
        </authorList>
    </citation>
    <scope>NUCLEOTIDE SEQUENCE [LARGE SCALE GENOMIC DNA]</scope>
    <source>
        <strain evidence="2 3">JCM 14158</strain>
    </source>
</reference>
<evidence type="ECO:0000313" key="2">
    <source>
        <dbReference type="EMBL" id="TYB45557.1"/>
    </source>
</evidence>
<dbReference type="NCBIfam" id="NF033611">
    <property type="entry name" value="SAVED"/>
    <property type="match status" value="1"/>
</dbReference>
<protein>
    <submittedName>
        <fullName evidence="2">SAVED domain-containing protein</fullName>
    </submittedName>
</protein>
<name>A0A5D0NM56_9ACTN</name>
<proteinExistence type="predicted"/>
<gene>
    <name evidence="2" type="ORF">FXF69_19205</name>
</gene>